<accession>M2ZIZ2</accession>
<feature type="region of interest" description="Disordered" evidence="1">
    <location>
        <begin position="56"/>
        <end position="75"/>
    </location>
</feature>
<evidence type="ECO:0000256" key="1">
    <source>
        <dbReference type="SAM" id="MobiDB-lite"/>
    </source>
</evidence>
<proteinExistence type="predicted"/>
<reference evidence="2 3" key="1">
    <citation type="journal article" date="2012" name="PLoS Pathog.">
        <title>Diverse lifestyles and strategies of plant pathogenesis encoded in the genomes of eighteen Dothideomycetes fungi.</title>
        <authorList>
            <person name="Ohm R.A."/>
            <person name="Feau N."/>
            <person name="Henrissat B."/>
            <person name="Schoch C.L."/>
            <person name="Horwitz B.A."/>
            <person name="Barry K.W."/>
            <person name="Condon B.J."/>
            <person name="Copeland A.C."/>
            <person name="Dhillon B."/>
            <person name="Glaser F."/>
            <person name="Hesse C.N."/>
            <person name="Kosti I."/>
            <person name="LaButti K."/>
            <person name="Lindquist E.A."/>
            <person name="Lucas S."/>
            <person name="Salamov A.A."/>
            <person name="Bradshaw R.E."/>
            <person name="Ciuffetti L."/>
            <person name="Hamelin R.C."/>
            <person name="Kema G.H.J."/>
            <person name="Lawrence C."/>
            <person name="Scott J.A."/>
            <person name="Spatafora J.W."/>
            <person name="Turgeon B.G."/>
            <person name="de Wit P.J.G.M."/>
            <person name="Zhong S."/>
            <person name="Goodwin S.B."/>
            <person name="Grigoriev I.V."/>
        </authorList>
    </citation>
    <scope>NUCLEOTIDE SEQUENCE [LARGE SCALE GENOMIC DNA]</scope>
    <source>
        <strain evidence="2 3">CIRAD86</strain>
    </source>
</reference>
<protein>
    <submittedName>
        <fullName evidence="2">Uncharacterized protein</fullName>
    </submittedName>
</protein>
<feature type="compositionally biased region" description="Basic and acidic residues" evidence="1">
    <location>
        <begin position="63"/>
        <end position="72"/>
    </location>
</feature>
<keyword evidence="3" id="KW-1185">Reference proteome</keyword>
<gene>
    <name evidence="2" type="ORF">MYCFIDRAFT_87462</name>
</gene>
<dbReference type="EMBL" id="KB446562">
    <property type="protein sequence ID" value="EME79074.1"/>
    <property type="molecule type" value="Genomic_DNA"/>
</dbReference>
<dbReference type="AlphaFoldDB" id="M2ZIZ2"/>
<evidence type="ECO:0000313" key="2">
    <source>
        <dbReference type="EMBL" id="EME79074.1"/>
    </source>
</evidence>
<evidence type="ECO:0000313" key="3">
    <source>
        <dbReference type="Proteomes" id="UP000016932"/>
    </source>
</evidence>
<dbReference type="HOGENOM" id="CLU_1614831_0_0_1"/>
<dbReference type="STRING" id="383855.M2ZIZ2"/>
<sequence>MMLPLHGIRRGPRLVRMGKPARALLLTAQRDSRNFSRVGIWRENLVTPSFENPGSLPFSWPKDASDGARQQRAEGQIGTHRDIVTTQTRPSVRASKGSPHVRVPLSQEFRQVLGLRNLYYTTPLIYDNRTPSTHNVEEAIKRRTVEEFDKTCRHSGQQGLSALAV</sequence>
<dbReference type="OrthoDB" id="10491437at2759"/>
<dbReference type="KEGG" id="pfj:MYCFIDRAFT_87462"/>
<dbReference type="GeneID" id="19342583"/>
<feature type="non-terminal residue" evidence="2">
    <location>
        <position position="165"/>
    </location>
</feature>
<dbReference type="Proteomes" id="UP000016932">
    <property type="component" value="Unassembled WGS sequence"/>
</dbReference>
<name>M2ZIZ2_PSEFD</name>
<dbReference type="VEuPathDB" id="FungiDB:MYCFIDRAFT_87462"/>
<organism evidence="2 3">
    <name type="scientific">Pseudocercospora fijiensis (strain CIRAD86)</name>
    <name type="common">Black leaf streak disease fungus</name>
    <name type="synonym">Mycosphaerella fijiensis</name>
    <dbReference type="NCBI Taxonomy" id="383855"/>
    <lineage>
        <taxon>Eukaryota</taxon>
        <taxon>Fungi</taxon>
        <taxon>Dikarya</taxon>
        <taxon>Ascomycota</taxon>
        <taxon>Pezizomycotina</taxon>
        <taxon>Dothideomycetes</taxon>
        <taxon>Dothideomycetidae</taxon>
        <taxon>Mycosphaerellales</taxon>
        <taxon>Mycosphaerellaceae</taxon>
        <taxon>Pseudocercospora</taxon>
    </lineage>
</organism>
<dbReference type="RefSeq" id="XP_007929894.1">
    <property type="nucleotide sequence ID" value="XM_007931703.1"/>
</dbReference>